<gene>
    <name evidence="5" type="ORF">OKJ99_15080</name>
</gene>
<dbReference type="CDD" id="cd07377">
    <property type="entry name" value="WHTH_GntR"/>
    <property type="match status" value="1"/>
</dbReference>
<dbReference type="InterPro" id="IPR050679">
    <property type="entry name" value="Bact_HTH_transcr_reg"/>
</dbReference>
<feature type="domain" description="HTH gntR-type" evidence="4">
    <location>
        <begin position="3"/>
        <end position="71"/>
    </location>
</feature>
<dbReference type="PANTHER" id="PTHR44846">
    <property type="entry name" value="MANNOSYL-D-GLYCERATE TRANSPORT/METABOLISM SYSTEM REPRESSOR MNGR-RELATED"/>
    <property type="match status" value="1"/>
</dbReference>
<dbReference type="SMART" id="SM00345">
    <property type="entry name" value="HTH_GNTR"/>
    <property type="match status" value="1"/>
</dbReference>
<dbReference type="SUPFAM" id="SSF46785">
    <property type="entry name" value="Winged helix' DNA-binding domain"/>
    <property type="match status" value="1"/>
</dbReference>
<dbReference type="Gene3D" id="3.40.1410.10">
    <property type="entry name" value="Chorismate lyase-like"/>
    <property type="match status" value="1"/>
</dbReference>
<dbReference type="InterPro" id="IPR028978">
    <property type="entry name" value="Chorismate_lyase_/UTRA_dom_sf"/>
</dbReference>
<evidence type="ECO:0000259" key="4">
    <source>
        <dbReference type="PROSITE" id="PS50949"/>
    </source>
</evidence>
<proteinExistence type="predicted"/>
<evidence type="ECO:0000256" key="1">
    <source>
        <dbReference type="ARBA" id="ARBA00023015"/>
    </source>
</evidence>
<accession>A0ABU6F5U5</accession>
<dbReference type="RefSeq" id="WP_326016710.1">
    <property type="nucleotide sequence ID" value="NZ_JAOZYC010000104.1"/>
</dbReference>
<evidence type="ECO:0000256" key="2">
    <source>
        <dbReference type="ARBA" id="ARBA00023125"/>
    </source>
</evidence>
<dbReference type="Pfam" id="PF00392">
    <property type="entry name" value="GntR"/>
    <property type="match status" value="1"/>
</dbReference>
<comment type="caution">
    <text evidence="5">The sequence shown here is derived from an EMBL/GenBank/DDBJ whole genome shotgun (WGS) entry which is preliminary data.</text>
</comment>
<evidence type="ECO:0000313" key="5">
    <source>
        <dbReference type="EMBL" id="MEB8338818.1"/>
    </source>
</evidence>
<sequence length="247" mass="27235">MGIPKYQLIRAEIEARITSGEWQPGTRVPTEAELREEYGVSRATAQRTLHELAQAGLVVRYRRRGTFVAEGARQENLLRFTDVRQTGPEVPGPHIVQSAKVVPAGDAGVTLPGVSDTEPVNELRRVKYSEDGEPLAVELSAVPFSLAPHLLSEDLEQLTILHYFHRTGIPVSTSRMYVEAQVLDDTTAALLETPPGEAVLRLRRLTRLTDGGLAEAMWHIMRPGRTEFFVEQSVLEVPQAPEVPGGS</sequence>
<dbReference type="EMBL" id="JAOZYC010000104">
    <property type="protein sequence ID" value="MEB8338818.1"/>
    <property type="molecule type" value="Genomic_DNA"/>
</dbReference>
<protein>
    <submittedName>
        <fullName evidence="5">GntR family transcriptional regulator</fullName>
    </submittedName>
</protein>
<dbReference type="Pfam" id="PF07702">
    <property type="entry name" value="UTRA"/>
    <property type="match status" value="1"/>
</dbReference>
<keyword evidence="6" id="KW-1185">Reference proteome</keyword>
<dbReference type="SUPFAM" id="SSF64288">
    <property type="entry name" value="Chorismate lyase-like"/>
    <property type="match status" value="1"/>
</dbReference>
<dbReference type="SMART" id="SM00866">
    <property type="entry name" value="UTRA"/>
    <property type="match status" value="1"/>
</dbReference>
<dbReference type="InterPro" id="IPR000524">
    <property type="entry name" value="Tscrpt_reg_HTH_GntR"/>
</dbReference>
<keyword evidence="1" id="KW-0805">Transcription regulation</keyword>
<dbReference type="Gene3D" id="1.10.10.10">
    <property type="entry name" value="Winged helix-like DNA-binding domain superfamily/Winged helix DNA-binding domain"/>
    <property type="match status" value="1"/>
</dbReference>
<evidence type="ECO:0000313" key="6">
    <source>
        <dbReference type="Proteomes" id="UP001354931"/>
    </source>
</evidence>
<organism evidence="5 6">
    <name type="scientific">Streptomyces endophyticus</name>
    <dbReference type="NCBI Taxonomy" id="714166"/>
    <lineage>
        <taxon>Bacteria</taxon>
        <taxon>Bacillati</taxon>
        <taxon>Actinomycetota</taxon>
        <taxon>Actinomycetes</taxon>
        <taxon>Kitasatosporales</taxon>
        <taxon>Streptomycetaceae</taxon>
        <taxon>Streptomyces</taxon>
    </lineage>
</organism>
<dbReference type="Proteomes" id="UP001354931">
    <property type="component" value="Unassembled WGS sequence"/>
</dbReference>
<dbReference type="PROSITE" id="PS50949">
    <property type="entry name" value="HTH_GNTR"/>
    <property type="match status" value="1"/>
</dbReference>
<evidence type="ECO:0000256" key="3">
    <source>
        <dbReference type="ARBA" id="ARBA00023163"/>
    </source>
</evidence>
<dbReference type="InterPro" id="IPR036388">
    <property type="entry name" value="WH-like_DNA-bd_sf"/>
</dbReference>
<reference evidence="5 6" key="1">
    <citation type="submission" date="2022-10" db="EMBL/GenBank/DDBJ databases">
        <authorList>
            <person name="Xie J."/>
            <person name="Shen N."/>
        </authorList>
    </citation>
    <scope>NUCLEOTIDE SEQUENCE [LARGE SCALE GENOMIC DNA]</scope>
    <source>
        <strain evidence="5 6">YIM65594</strain>
    </source>
</reference>
<dbReference type="InterPro" id="IPR036390">
    <property type="entry name" value="WH_DNA-bd_sf"/>
</dbReference>
<keyword evidence="3" id="KW-0804">Transcription</keyword>
<dbReference type="PRINTS" id="PR00035">
    <property type="entry name" value="HTHGNTR"/>
</dbReference>
<dbReference type="InterPro" id="IPR011663">
    <property type="entry name" value="UTRA"/>
</dbReference>
<keyword evidence="2" id="KW-0238">DNA-binding</keyword>
<name>A0ABU6F5U5_9ACTN</name>